<dbReference type="GO" id="GO:0030145">
    <property type="term" value="F:manganese ion binding"/>
    <property type="evidence" value="ECO:0007669"/>
    <property type="project" value="InterPro"/>
</dbReference>
<evidence type="ECO:0000256" key="1">
    <source>
        <dbReference type="ARBA" id="ARBA00009528"/>
    </source>
</evidence>
<dbReference type="Pfam" id="PF00883">
    <property type="entry name" value="Peptidase_M17"/>
    <property type="match status" value="1"/>
</dbReference>
<keyword evidence="4 7" id="KW-0378">Hydrolase</keyword>
<feature type="domain" description="Cytosol aminopeptidase" evidence="6">
    <location>
        <begin position="26"/>
        <end position="176"/>
    </location>
</feature>
<keyword evidence="2 7" id="KW-0031">Aminopeptidase</keyword>
<keyword evidence="3" id="KW-0645">Protease</keyword>
<dbReference type="SUPFAM" id="SSF53187">
    <property type="entry name" value="Zn-dependent exopeptidases"/>
    <property type="match status" value="1"/>
</dbReference>
<dbReference type="InterPro" id="IPR011356">
    <property type="entry name" value="Leucine_aapep/pepB"/>
</dbReference>
<dbReference type="AlphaFoldDB" id="A0A378VVJ2"/>
<dbReference type="PRINTS" id="PR00481">
    <property type="entry name" value="LAMNOPPTDASE"/>
</dbReference>
<dbReference type="PANTHER" id="PTHR11963">
    <property type="entry name" value="LEUCINE AMINOPEPTIDASE-RELATED"/>
    <property type="match status" value="1"/>
</dbReference>
<dbReference type="GO" id="GO:0006508">
    <property type="term" value="P:proteolysis"/>
    <property type="evidence" value="ECO:0007669"/>
    <property type="project" value="UniProtKB-KW"/>
</dbReference>
<evidence type="ECO:0000256" key="5">
    <source>
        <dbReference type="ARBA" id="ARBA00023211"/>
    </source>
</evidence>
<dbReference type="GO" id="GO:0005737">
    <property type="term" value="C:cytoplasm"/>
    <property type="evidence" value="ECO:0007669"/>
    <property type="project" value="InterPro"/>
</dbReference>
<comment type="similarity">
    <text evidence="1">Belongs to the peptidase M17 family.</text>
</comment>
<accession>A0A378VVJ2</accession>
<organism evidence="7">
    <name type="scientific">Neisseria gonorrhoeae</name>
    <dbReference type="NCBI Taxonomy" id="485"/>
    <lineage>
        <taxon>Bacteria</taxon>
        <taxon>Pseudomonadati</taxon>
        <taxon>Pseudomonadota</taxon>
        <taxon>Betaproteobacteria</taxon>
        <taxon>Neisseriales</taxon>
        <taxon>Neisseriaceae</taxon>
        <taxon>Neisseria</taxon>
    </lineage>
</organism>
<dbReference type="PANTHER" id="PTHR11963:SF23">
    <property type="entry name" value="CYTOSOL AMINOPEPTIDASE"/>
    <property type="match status" value="1"/>
</dbReference>
<dbReference type="InterPro" id="IPR000819">
    <property type="entry name" value="Peptidase_M17_C"/>
</dbReference>
<evidence type="ECO:0000256" key="3">
    <source>
        <dbReference type="ARBA" id="ARBA00022670"/>
    </source>
</evidence>
<evidence type="ECO:0000256" key="4">
    <source>
        <dbReference type="ARBA" id="ARBA00022801"/>
    </source>
</evidence>
<name>A0A378VVJ2_NEIGO</name>
<dbReference type="EC" id="3.4.11.1" evidence="7"/>
<protein>
    <submittedName>
        <fullName evidence="7">AmpA</fullName>
        <ecNumber evidence="7">3.4.11.1</ecNumber>
    </submittedName>
</protein>
<dbReference type="EMBL" id="UGRI01000001">
    <property type="protein sequence ID" value="SUA20704.1"/>
    <property type="molecule type" value="Genomic_DNA"/>
</dbReference>
<evidence type="ECO:0000259" key="6">
    <source>
        <dbReference type="Pfam" id="PF00883"/>
    </source>
</evidence>
<keyword evidence="5" id="KW-0464">Manganese</keyword>
<evidence type="ECO:0000256" key="2">
    <source>
        <dbReference type="ARBA" id="ARBA00022438"/>
    </source>
</evidence>
<proteinExistence type="inferred from homology"/>
<reference evidence="7" key="1">
    <citation type="submission" date="2018-06" db="EMBL/GenBank/DDBJ databases">
        <authorList>
            <consortium name="Pathogen Informatics"/>
            <person name="Doyle S."/>
        </authorList>
    </citation>
    <scope>NUCLEOTIDE SEQUENCE [LARGE SCALE GENOMIC DNA]</scope>
    <source>
        <strain evidence="7">NCTC11421</strain>
    </source>
</reference>
<dbReference type="GO" id="GO:0070006">
    <property type="term" value="F:metalloaminopeptidase activity"/>
    <property type="evidence" value="ECO:0007669"/>
    <property type="project" value="InterPro"/>
</dbReference>
<gene>
    <name evidence="7" type="primary">pepA_1</name>
    <name evidence="7" type="ORF">NCTC11421_00803</name>
</gene>
<evidence type="ECO:0000313" key="7">
    <source>
        <dbReference type="EMBL" id="SUA20704.1"/>
    </source>
</evidence>
<sequence>MFHSAHEAAVKEALRVAEAQVYGQSLCRDLGNAAPNECTPEFLARTAKAEAEKLGAHAKIIEKDYIKENMGSFWSVAKGSVEDPYLVELSYFGAADKEAAPVVLVGKGITFDTGGISLKPGLNMDEMKFDMCGAATVISTFCAAVKLQLPINLIAIVATCENMPSGAANKPGDVVKV</sequence>
<dbReference type="Gene3D" id="3.40.630.10">
    <property type="entry name" value="Zn peptidases"/>
    <property type="match status" value="1"/>
</dbReference>